<dbReference type="GO" id="GO:0003677">
    <property type="term" value="F:DNA binding"/>
    <property type="evidence" value="ECO:0007669"/>
    <property type="project" value="UniProtKB-KW"/>
</dbReference>
<keyword evidence="8" id="KW-1185">Reference proteome</keyword>
<protein>
    <submittedName>
        <fullName evidence="7">PLP-dependent aminotransferase family protein</fullName>
    </submittedName>
</protein>
<dbReference type="InterPro" id="IPR051446">
    <property type="entry name" value="HTH_trans_reg/aminotransferase"/>
</dbReference>
<dbReference type="InterPro" id="IPR000524">
    <property type="entry name" value="Tscrpt_reg_HTH_GntR"/>
</dbReference>
<dbReference type="Proteomes" id="UP000310017">
    <property type="component" value="Chromosome"/>
</dbReference>
<dbReference type="CDD" id="cd07377">
    <property type="entry name" value="WHTH_GntR"/>
    <property type="match status" value="1"/>
</dbReference>
<proteinExistence type="inferred from homology"/>
<dbReference type="EMBL" id="CP040710">
    <property type="protein sequence ID" value="QCW99298.1"/>
    <property type="molecule type" value="Genomic_DNA"/>
</dbReference>
<reference evidence="7 8" key="1">
    <citation type="submission" date="2019-05" db="EMBL/GenBank/DDBJ databases">
        <title>Genome sequencing of F202Z8.</title>
        <authorList>
            <person name="Kwon Y.M."/>
        </authorList>
    </citation>
    <scope>NUCLEOTIDE SEQUENCE [LARGE SCALE GENOMIC DNA]</scope>
    <source>
        <strain evidence="7 8">F202Z8</strain>
    </source>
</reference>
<evidence type="ECO:0000256" key="1">
    <source>
        <dbReference type="ARBA" id="ARBA00005384"/>
    </source>
</evidence>
<feature type="domain" description="HTH gntR-type" evidence="6">
    <location>
        <begin position="8"/>
        <end position="76"/>
    </location>
</feature>
<keyword evidence="5" id="KW-0804">Transcription</keyword>
<dbReference type="CDD" id="cd00609">
    <property type="entry name" value="AAT_like"/>
    <property type="match status" value="1"/>
</dbReference>
<keyword evidence="7" id="KW-0032">Aminotransferase</keyword>
<evidence type="ECO:0000259" key="6">
    <source>
        <dbReference type="PROSITE" id="PS50949"/>
    </source>
</evidence>
<evidence type="ECO:0000256" key="4">
    <source>
        <dbReference type="ARBA" id="ARBA00023125"/>
    </source>
</evidence>
<dbReference type="Pfam" id="PF00155">
    <property type="entry name" value="Aminotran_1_2"/>
    <property type="match status" value="1"/>
</dbReference>
<dbReference type="InterPro" id="IPR015421">
    <property type="entry name" value="PyrdxlP-dep_Trfase_major"/>
</dbReference>
<keyword evidence="2" id="KW-0663">Pyridoxal phosphate</keyword>
<keyword evidence="7" id="KW-0808">Transferase</keyword>
<dbReference type="InterPro" id="IPR004839">
    <property type="entry name" value="Aminotransferase_I/II_large"/>
</dbReference>
<dbReference type="Gene3D" id="3.90.1150.10">
    <property type="entry name" value="Aspartate Aminotransferase, domain 1"/>
    <property type="match status" value="1"/>
</dbReference>
<comment type="similarity">
    <text evidence="1">In the C-terminal section; belongs to the class-I pyridoxal-phosphate-dependent aminotransferase family.</text>
</comment>
<dbReference type="InterPro" id="IPR015422">
    <property type="entry name" value="PyrdxlP-dep_Trfase_small"/>
</dbReference>
<accession>A0A5B7SPI2</accession>
<name>A0A5B7SPI2_9FLAO</name>
<dbReference type="SUPFAM" id="SSF46785">
    <property type="entry name" value="Winged helix' DNA-binding domain"/>
    <property type="match status" value="1"/>
</dbReference>
<gene>
    <name evidence="7" type="ORF">FGM00_03910</name>
</gene>
<dbReference type="Pfam" id="PF00392">
    <property type="entry name" value="GntR"/>
    <property type="match status" value="1"/>
</dbReference>
<dbReference type="SMART" id="SM00345">
    <property type="entry name" value="HTH_GNTR"/>
    <property type="match status" value="1"/>
</dbReference>
<dbReference type="Gene3D" id="3.40.640.10">
    <property type="entry name" value="Type I PLP-dependent aspartate aminotransferase-like (Major domain)"/>
    <property type="match status" value="1"/>
</dbReference>
<dbReference type="AlphaFoldDB" id="A0A5B7SPI2"/>
<dbReference type="PROSITE" id="PS50949">
    <property type="entry name" value="HTH_GNTR"/>
    <property type="match status" value="1"/>
</dbReference>
<evidence type="ECO:0000256" key="5">
    <source>
        <dbReference type="ARBA" id="ARBA00023163"/>
    </source>
</evidence>
<dbReference type="PANTHER" id="PTHR46577:SF2">
    <property type="entry name" value="TRANSCRIPTIONAL REGULATORY PROTEIN"/>
    <property type="match status" value="1"/>
</dbReference>
<keyword evidence="4" id="KW-0238">DNA-binding</keyword>
<organism evidence="7 8">
    <name type="scientific">Aggregatimonas sangjinii</name>
    <dbReference type="NCBI Taxonomy" id="2583587"/>
    <lineage>
        <taxon>Bacteria</taxon>
        <taxon>Pseudomonadati</taxon>
        <taxon>Bacteroidota</taxon>
        <taxon>Flavobacteriia</taxon>
        <taxon>Flavobacteriales</taxon>
        <taxon>Flavobacteriaceae</taxon>
        <taxon>Aggregatimonas</taxon>
    </lineage>
</organism>
<evidence type="ECO:0000256" key="2">
    <source>
        <dbReference type="ARBA" id="ARBA00022898"/>
    </source>
</evidence>
<dbReference type="GO" id="GO:0030170">
    <property type="term" value="F:pyridoxal phosphate binding"/>
    <property type="evidence" value="ECO:0007669"/>
    <property type="project" value="InterPro"/>
</dbReference>
<dbReference type="GO" id="GO:0003700">
    <property type="term" value="F:DNA-binding transcription factor activity"/>
    <property type="evidence" value="ECO:0007669"/>
    <property type="project" value="InterPro"/>
</dbReference>
<dbReference type="PANTHER" id="PTHR46577">
    <property type="entry name" value="HTH-TYPE TRANSCRIPTIONAL REGULATORY PROTEIN GABR"/>
    <property type="match status" value="1"/>
</dbReference>
<dbReference type="GO" id="GO:0008483">
    <property type="term" value="F:transaminase activity"/>
    <property type="evidence" value="ECO:0007669"/>
    <property type="project" value="UniProtKB-KW"/>
</dbReference>
<dbReference type="OrthoDB" id="9802328at2"/>
<evidence type="ECO:0000313" key="8">
    <source>
        <dbReference type="Proteomes" id="UP000310017"/>
    </source>
</evidence>
<dbReference type="Gene3D" id="1.10.10.10">
    <property type="entry name" value="Winged helix-like DNA-binding domain superfamily/Winged helix DNA-binding domain"/>
    <property type="match status" value="1"/>
</dbReference>
<dbReference type="RefSeq" id="WP_138851651.1">
    <property type="nucleotide sequence ID" value="NZ_CP040710.1"/>
</dbReference>
<evidence type="ECO:0000313" key="7">
    <source>
        <dbReference type="EMBL" id="QCW99298.1"/>
    </source>
</evidence>
<evidence type="ECO:0000256" key="3">
    <source>
        <dbReference type="ARBA" id="ARBA00023015"/>
    </source>
</evidence>
<keyword evidence="3" id="KW-0805">Transcription regulation</keyword>
<dbReference type="InterPro" id="IPR036390">
    <property type="entry name" value="WH_DNA-bd_sf"/>
</dbReference>
<dbReference type="KEGG" id="asag:FGM00_03910"/>
<dbReference type="InterPro" id="IPR036388">
    <property type="entry name" value="WH-like_DNA-bd_sf"/>
</dbReference>
<sequence length="480" mass="53752">MVKTKNKNYLYVDIAQNIEQQILDGVLKMGDKLPSVRVLKQEYGVSISTILEAYYRLEGKNLVESRPRSGYYVIFCANSVPDCPTKTNPGNRAVLGNVTGMIIDFYEMIGDENMINFSLGVPAPELMPIAKMTKTIHETVVKLPAGGTYYDNIQGSLNLRRQIAQRTILWGGAITEQDLIITAGCTSALSLSLMAVTKSGDTIAVESPVYYGILQLANTLGLRVLELPTDPATGMDLDALQRILREQRIAAIMVVSNFSNPLGSLMPNKHKQKLVRIIQEYEIPLIEDDICGEIYYGRQRPSTCKYYDDSGLVMWVGSFSKTIGGGYRVGWVAPGKFISNVMKLKLYLSSSTSTIPQEAIANFLAKGRYDHHLRRLRETLHTNSIKYIGAISNYFPEDTKVSKPKGSFLLWVELNPKIDISVLFERAQAQHISFTPGSIFTLQKQYSHCMRLCYGIVWSEKIDQGLKKLGELAHEMLFDM</sequence>
<dbReference type="InterPro" id="IPR015424">
    <property type="entry name" value="PyrdxlP-dep_Trfase"/>
</dbReference>
<dbReference type="SUPFAM" id="SSF53383">
    <property type="entry name" value="PLP-dependent transferases"/>
    <property type="match status" value="1"/>
</dbReference>